<evidence type="ECO:0000313" key="3">
    <source>
        <dbReference type="Proteomes" id="UP000271222"/>
    </source>
</evidence>
<organism evidence="2 3">
    <name type="scientific">Ralstonia pseudosolanacearum</name>
    <dbReference type="NCBI Taxonomy" id="1310165"/>
    <lineage>
        <taxon>Bacteria</taxon>
        <taxon>Pseudomonadati</taxon>
        <taxon>Pseudomonadota</taxon>
        <taxon>Betaproteobacteria</taxon>
        <taxon>Burkholderiales</taxon>
        <taxon>Burkholderiaceae</taxon>
        <taxon>Ralstonia</taxon>
        <taxon>Ralstonia solanacearum species complex</taxon>
    </lineage>
</organism>
<dbReference type="AlphaFoldDB" id="A0A454TJF0"/>
<protein>
    <recommendedName>
        <fullName evidence="4">Transmembrane protein</fullName>
    </recommendedName>
</protein>
<proteinExistence type="predicted"/>
<keyword evidence="1" id="KW-0472">Membrane</keyword>
<dbReference type="EMBL" id="RJTL01000060">
    <property type="protein sequence ID" value="RNM01407.1"/>
    <property type="molecule type" value="Genomic_DNA"/>
</dbReference>
<evidence type="ECO:0008006" key="4">
    <source>
        <dbReference type="Google" id="ProtNLM"/>
    </source>
</evidence>
<keyword evidence="1" id="KW-0812">Transmembrane</keyword>
<feature type="transmembrane region" description="Helical" evidence="1">
    <location>
        <begin position="422"/>
        <end position="445"/>
    </location>
</feature>
<evidence type="ECO:0000313" key="2">
    <source>
        <dbReference type="EMBL" id="RNM01407.1"/>
    </source>
</evidence>
<feature type="transmembrane region" description="Helical" evidence="1">
    <location>
        <begin position="359"/>
        <end position="379"/>
    </location>
</feature>
<keyword evidence="1" id="KW-1133">Transmembrane helix</keyword>
<comment type="caution">
    <text evidence="2">The sequence shown here is derived from an EMBL/GenBank/DDBJ whole genome shotgun (WGS) entry which is preliminary data.</text>
</comment>
<evidence type="ECO:0000256" key="1">
    <source>
        <dbReference type="SAM" id="Phobius"/>
    </source>
</evidence>
<feature type="transmembrane region" description="Helical" evidence="1">
    <location>
        <begin position="391"/>
        <end position="410"/>
    </location>
</feature>
<accession>A0A454TJF0</accession>
<feature type="transmembrane region" description="Helical" evidence="1">
    <location>
        <begin position="144"/>
        <end position="164"/>
    </location>
</feature>
<name>A0A454TJF0_9RALS</name>
<dbReference type="Proteomes" id="UP000271222">
    <property type="component" value="Unassembled WGS sequence"/>
</dbReference>
<gene>
    <name evidence="2" type="ORF">EGA29_23845</name>
</gene>
<reference evidence="2 3" key="1">
    <citation type="submission" date="2018-10" db="EMBL/GenBank/DDBJ databases">
        <title>Draft Genome Sequence of Ralstonia pseudosolanacearum (R. solanacearum phylotype I) Strain Tg03 Isolated from Luffa cylindrica in China.</title>
        <authorList>
            <person name="Yuan G.-Q."/>
            <person name="Li Q.-Q."/>
            <person name="Zhang Y.-W."/>
        </authorList>
    </citation>
    <scope>NUCLEOTIDE SEQUENCE [LARGE SCALE GENOMIC DNA]</scope>
    <source>
        <strain evidence="2 3">Tg03</strain>
    </source>
</reference>
<dbReference type="OrthoDB" id="8857204at2"/>
<sequence length="461" mass="50620">MLHFETVVLGLAAGLTGHCLRVFHPVWADFRQTRLAPERAAPSVLVKNVMLEKRVVDVNSLLEDLRLAVAYASRAGLLYDRGLVNILKAAETTVRNDKPPDVGAVTFAINEIVKIIAPITLSDLRCRRNPLEENNQTRLRKMQFYLSIFVPVILIIIVYSANILSREQEALSGLAEIATINPEIKLGALRKMAQERSARPNPDPDRAAYEDYQNRKVELRKMIDRINEVNAFVRETTGEGQLPVWEVIRGYFGISTAGAMVPDTSTAGKTAELSSGLVQSPDICAQDASGRLKLSPEAENLLEWVRSAKSESLEDDCFLLEVVYASSQEPPPQTVAVNAANALNYMSTLKNSVAMRATWLMPFLYGLLGAMIFVMRNITSERRPAMEVFPMIVRLSLGGLAGIVIGWFSASVGTGSPAVSGNILSLPLVLAFLTGYGIDVFFSLLDRLSGSLIEPQRDKAS</sequence>